<reference evidence="2" key="1">
    <citation type="submission" date="2021-02" db="EMBL/GenBank/DDBJ databases">
        <authorList>
            <person name="Nowell W R."/>
        </authorList>
    </citation>
    <scope>NUCLEOTIDE SEQUENCE</scope>
</reference>
<evidence type="ECO:0000259" key="1">
    <source>
        <dbReference type="PROSITE" id="PS50181"/>
    </source>
</evidence>
<organism evidence="2 3">
    <name type="scientific">Adineta steineri</name>
    <dbReference type="NCBI Taxonomy" id="433720"/>
    <lineage>
        <taxon>Eukaryota</taxon>
        <taxon>Metazoa</taxon>
        <taxon>Spiralia</taxon>
        <taxon>Gnathifera</taxon>
        <taxon>Rotifera</taxon>
        <taxon>Eurotatoria</taxon>
        <taxon>Bdelloidea</taxon>
        <taxon>Adinetida</taxon>
        <taxon>Adinetidae</taxon>
        <taxon>Adineta</taxon>
    </lineage>
</organism>
<dbReference type="SUPFAM" id="SSF81383">
    <property type="entry name" value="F-box domain"/>
    <property type="match status" value="1"/>
</dbReference>
<dbReference type="SUPFAM" id="SSF52200">
    <property type="entry name" value="Toll/Interleukin receptor TIR domain"/>
    <property type="match status" value="1"/>
</dbReference>
<feature type="domain" description="F-box" evidence="1">
    <location>
        <begin position="17"/>
        <end position="64"/>
    </location>
</feature>
<dbReference type="InterPro" id="IPR036047">
    <property type="entry name" value="F-box-like_dom_sf"/>
</dbReference>
<evidence type="ECO:0000313" key="3">
    <source>
        <dbReference type="Proteomes" id="UP000663860"/>
    </source>
</evidence>
<dbReference type="EMBL" id="CAJNOE010000051">
    <property type="protein sequence ID" value="CAF0816725.1"/>
    <property type="molecule type" value="Genomic_DNA"/>
</dbReference>
<accession>A0A813U0F5</accession>
<protein>
    <recommendedName>
        <fullName evidence="1">F-box domain-containing protein</fullName>
    </recommendedName>
</protein>
<dbReference type="InterPro" id="IPR035897">
    <property type="entry name" value="Toll_tir_struct_dom_sf"/>
</dbReference>
<comment type="caution">
    <text evidence="2">The sequence shown here is derived from an EMBL/GenBank/DDBJ whole genome shotgun (WGS) entry which is preliminary data.</text>
</comment>
<dbReference type="AlphaFoldDB" id="A0A813U0F5"/>
<dbReference type="InterPro" id="IPR032675">
    <property type="entry name" value="LRR_dom_sf"/>
</dbReference>
<gene>
    <name evidence="2" type="ORF">IZO911_LOCUS7769</name>
</gene>
<dbReference type="Gene3D" id="3.80.10.10">
    <property type="entry name" value="Ribonuclease Inhibitor"/>
    <property type="match status" value="1"/>
</dbReference>
<proteinExistence type="predicted"/>
<dbReference type="PANTHER" id="PTHR46270:SF2">
    <property type="entry name" value="TIR DOMAIN-CONTAINING PROTEIN"/>
    <property type="match status" value="1"/>
</dbReference>
<sequence length="550" mass="64024">MYKQKGFSNKDNNSNQKIYFENLPNELLLQILSYLNIIDIFRSFHGCNKRFDDLVYASARHITVTSDTSNQWLAEHISQLESKIEIVSVSNEYLGCLFGNNYSFPKLRLIHLYGDEWNMSVRTEDTSTSFALVSSLNVLRKIYHRIKEFSINGENCIRDVSDYSNSSLCPFIERLSINICSANQLSVINEYMPNLTHLKIDVLEPDWDNTINLKNTVSFKRMTHLAYLNITIYESMAFHLFKQLINSCQASLKNITVKIHCRELMDGHDLEQIFKSCEKLKKLAFFIVYQNVVIDVNACQYSFQSEWWLDIRRPVVYIQHNNTGNTIIASMPCHFSFAFKNNLYNCPQTVSSYLTLSLSSEWLNLLQVFEYRYDLVKYFWLKLIEFGNEIIKFIPPNVLTSSTDGRWFNLRCSHDQIKIYAIVFITVLLKGNFVYGPIVGKMAEAIENSQIVLLCMSNDYESSAYCQLEAEYTFKSQSILISLVIKKDFTSTGWLGMLCGLRSYINFTKTTFDIAYGKLMNEILHHLADTRLKHLSSKEEQIIKRIEYLF</sequence>
<dbReference type="GO" id="GO:0007165">
    <property type="term" value="P:signal transduction"/>
    <property type="evidence" value="ECO:0007669"/>
    <property type="project" value="InterPro"/>
</dbReference>
<dbReference type="Pfam" id="PF13676">
    <property type="entry name" value="TIR_2"/>
    <property type="match status" value="1"/>
</dbReference>
<name>A0A813U0F5_9BILA</name>
<evidence type="ECO:0000313" key="2">
    <source>
        <dbReference type="EMBL" id="CAF0816725.1"/>
    </source>
</evidence>
<dbReference type="InterPro" id="IPR000157">
    <property type="entry name" value="TIR_dom"/>
</dbReference>
<dbReference type="Pfam" id="PF00646">
    <property type="entry name" value="F-box"/>
    <property type="match status" value="1"/>
</dbReference>
<dbReference type="PROSITE" id="PS50181">
    <property type="entry name" value="FBOX"/>
    <property type="match status" value="1"/>
</dbReference>
<dbReference type="Proteomes" id="UP000663860">
    <property type="component" value="Unassembled WGS sequence"/>
</dbReference>
<dbReference type="InterPro" id="IPR001810">
    <property type="entry name" value="F-box_dom"/>
</dbReference>
<dbReference type="PANTHER" id="PTHR46270">
    <property type="entry name" value="ARMADILLO-TYPE FOLD-RELATED"/>
    <property type="match status" value="1"/>
</dbReference>